<accession>A7S5Q1</accession>
<dbReference type="STRING" id="45351.A7S5Q1"/>
<dbReference type="PROSITE" id="PS50050">
    <property type="entry name" value="TNFR_NGFR_2"/>
    <property type="match status" value="1"/>
</dbReference>
<evidence type="ECO:0000259" key="2">
    <source>
        <dbReference type="PROSITE" id="PS50050"/>
    </source>
</evidence>
<dbReference type="Proteomes" id="UP000001593">
    <property type="component" value="Unassembled WGS sequence"/>
</dbReference>
<evidence type="ECO:0000256" key="1">
    <source>
        <dbReference type="PROSITE-ProRule" id="PRU00206"/>
    </source>
</evidence>
<dbReference type="PhylomeDB" id="A7S5Q1"/>
<evidence type="ECO:0000313" key="3">
    <source>
        <dbReference type="EMBL" id="EDO40914.1"/>
    </source>
</evidence>
<dbReference type="SMART" id="SM01411">
    <property type="entry name" value="Ephrin_rec_like"/>
    <property type="match status" value="16"/>
</dbReference>
<dbReference type="InterPro" id="IPR009030">
    <property type="entry name" value="Growth_fac_rcpt_cys_sf"/>
</dbReference>
<dbReference type="eggNOG" id="ENOG502QT6K">
    <property type="taxonomic scope" value="Eukaryota"/>
</dbReference>
<keyword evidence="4" id="KW-1185">Reference proteome</keyword>
<evidence type="ECO:0000313" key="4">
    <source>
        <dbReference type="Proteomes" id="UP000001593"/>
    </source>
</evidence>
<dbReference type="HOGENOM" id="CLU_279178_0_0_1"/>
<feature type="non-terminal residue" evidence="3">
    <location>
        <position position="1097"/>
    </location>
</feature>
<gene>
    <name evidence="3" type="ORF">NEMVEDRAFT_v1g105659</name>
</gene>
<dbReference type="OMA" id="METRSTC"/>
<comment type="caution">
    <text evidence="1">Lacks conserved residue(s) required for the propagation of feature annotation.</text>
</comment>
<dbReference type="InParanoid" id="A7S5Q1"/>
<feature type="repeat" description="TNFR-Cys" evidence="1">
    <location>
        <begin position="77"/>
        <end position="129"/>
    </location>
</feature>
<proteinExistence type="predicted"/>
<feature type="non-terminal residue" evidence="3">
    <location>
        <position position="1"/>
    </location>
</feature>
<name>A7S5Q1_NEMVE</name>
<dbReference type="PANTHER" id="PTHR46104">
    <property type="entry name" value="GENE 9195-RELATED-RELATED"/>
    <property type="match status" value="1"/>
</dbReference>
<dbReference type="EMBL" id="DS469584">
    <property type="protein sequence ID" value="EDO40914.1"/>
    <property type="molecule type" value="Genomic_DNA"/>
</dbReference>
<sequence>GGLCQPGYYCPQESSSQLICPGEFYCGSTGLDAPSGNCSAGFYCISGAKVPNPTDGVTGNVCPAGSYCPSKSQMHTPCPPGTFSNSTQNTALSDCNDCTEGYYCEGGGNTRVTAPCCEGSYCPPRQSVCKPNEYNCTLGHKCPLGSPEPVRCDSGRYQDETGQSSCKVCPAGFFCDNRQAPVVLYNNSTCPVGHYCPEGTTFAQEFPCPVGTFSNTEGLKVKESCSPCPGGFYCDELAQTMYTKKCDSAGYYCRRNSTSQTPDQADNANICPVGHYCPDGTGEPYNCPKGTFGNDTAYKTVDECWNCTAGQHCSTPGQNKPDGPCDPGYYCPPRSSSSKEIECPSGTYCIGGNSEPELCPIGTYQPNTGRTALADCTSCTEGYYCMTRGLSNATAPCKAGWYCPTGSSVPTPRECPIGFHCPEGSSLPKPCSAGFYTNKSGAAACDICPASYFCTPLDLSRNESVGFFPCPRGFYCPAQTGLNWKPCPAGTYSNQTGLSVAGQCVDCDAGWYCGGTNLTAPTARCDPGYYCTSGVSVPKPYIDTYNVTNGTCPEPSFLGQYTGIGNICPPGTYCLLESAQPTPCPAGTYNDKPGQSSCKSCEPGYYCLLGTVNFNNTVCPSGHYCPGGTETSTQYPCPAGTYNRLAGQTNDSSCVNCTAGKYCEGPGNSWPTGDCSGGWYCTGGARTNMTITHGGRCTAGHYCPVGSPAMMPCDGGKYCAVDGLDSPTDDCIAGFYCTLRSSKSDPIDGVTGNICPKGNYCPRGVASPVPCLPGTYNDALQATNSSACIQCTRGKHCNGTGLENPVGCCAGGYFCPPGQASQTPALYPCPAGSKCPECSPEPVRCVSGTYQDQVTKDTCKTCPPRFYCNATYAGVDNYATYPCKAGFYCPSGTQFAEQHPCDVGTFSSTPGLERQDECANCTPGDYCGEPGKTTPTGKCAPGFFCKLGAKTATPNQGLDADVCPAGSFCGEGTFNPAPCPAGTFSNLTGLHNESQCTDCTGGFYCELPGKTEVSGPCQKGHYCPSRSISSTSVICPAGRYCPIQTEMPKLCPRGTFSNNTGLWSDSQCTICTAGSYCGSQGLTEPSGLCRAGFYCPE</sequence>
<dbReference type="Gene3D" id="2.10.50.10">
    <property type="entry name" value="Tumor Necrosis Factor Receptor, subunit A, domain 2"/>
    <property type="match status" value="6"/>
</dbReference>
<organism evidence="3 4">
    <name type="scientific">Nematostella vectensis</name>
    <name type="common">Starlet sea anemone</name>
    <dbReference type="NCBI Taxonomy" id="45351"/>
    <lineage>
        <taxon>Eukaryota</taxon>
        <taxon>Metazoa</taxon>
        <taxon>Cnidaria</taxon>
        <taxon>Anthozoa</taxon>
        <taxon>Hexacorallia</taxon>
        <taxon>Actiniaria</taxon>
        <taxon>Edwardsiidae</taxon>
        <taxon>Nematostella</taxon>
    </lineage>
</organism>
<dbReference type="AlphaFoldDB" id="A7S5Q1"/>
<dbReference type="InterPro" id="IPR001368">
    <property type="entry name" value="TNFR/NGFR_Cys_rich_reg"/>
</dbReference>
<dbReference type="PANTHER" id="PTHR46104:SF1">
    <property type="entry name" value="GENE 9195-RELATED"/>
    <property type="match status" value="1"/>
</dbReference>
<dbReference type="SUPFAM" id="SSF57184">
    <property type="entry name" value="Growth factor receptor domain"/>
    <property type="match status" value="4"/>
</dbReference>
<protein>
    <recommendedName>
        <fullName evidence="2">TNFR-Cys domain-containing protein</fullName>
    </recommendedName>
</protein>
<feature type="domain" description="TNFR-Cys" evidence="2">
    <location>
        <begin position="77"/>
        <end position="129"/>
    </location>
</feature>
<reference evidence="3 4" key="1">
    <citation type="journal article" date="2007" name="Science">
        <title>Sea anemone genome reveals ancestral eumetazoan gene repertoire and genomic organization.</title>
        <authorList>
            <person name="Putnam N.H."/>
            <person name="Srivastava M."/>
            <person name="Hellsten U."/>
            <person name="Dirks B."/>
            <person name="Chapman J."/>
            <person name="Salamov A."/>
            <person name="Terry A."/>
            <person name="Shapiro H."/>
            <person name="Lindquist E."/>
            <person name="Kapitonov V.V."/>
            <person name="Jurka J."/>
            <person name="Genikhovich G."/>
            <person name="Grigoriev I.V."/>
            <person name="Lucas S.M."/>
            <person name="Steele R.E."/>
            <person name="Finnerty J.R."/>
            <person name="Technau U."/>
            <person name="Martindale M.Q."/>
            <person name="Rokhsar D.S."/>
        </authorList>
    </citation>
    <scope>NUCLEOTIDE SEQUENCE [LARGE SCALE GENOMIC DNA]</scope>
    <source>
        <strain evidence="4">CH2 X CH6</strain>
    </source>
</reference>